<name>A0A1M6L8G5_9BACT</name>
<dbReference type="OrthoDB" id="884362at2"/>
<proteinExistence type="predicted"/>
<dbReference type="EMBL" id="FQYN01000009">
    <property type="protein sequence ID" value="SHJ67463.1"/>
    <property type="molecule type" value="Genomic_DNA"/>
</dbReference>
<dbReference type="Proteomes" id="UP000184418">
    <property type="component" value="Unassembled WGS sequence"/>
</dbReference>
<gene>
    <name evidence="1" type="ORF">SAMN02745146_3665</name>
</gene>
<reference evidence="1 2" key="1">
    <citation type="submission" date="2016-11" db="EMBL/GenBank/DDBJ databases">
        <authorList>
            <person name="Jaros S."/>
            <person name="Januszkiewicz K."/>
            <person name="Wedrychowicz H."/>
        </authorList>
    </citation>
    <scope>NUCLEOTIDE SEQUENCE [LARGE SCALE GENOMIC DNA]</scope>
    <source>
        <strain evidence="1 2">DSM 21074</strain>
    </source>
</reference>
<protein>
    <recommendedName>
        <fullName evidence="3">SpoIIAA-like</fullName>
    </recommendedName>
</protein>
<evidence type="ECO:0008006" key="3">
    <source>
        <dbReference type="Google" id="ProtNLM"/>
    </source>
</evidence>
<keyword evidence="2" id="KW-1185">Reference proteome</keyword>
<sequence length="136" mass="15675">MLDPTAIEVAHRPDLGLLTMRWLTDPTLAELQQAYSVLLEQAQAQHSGRWLLDVRRRGNPSSEQSAWFTQEWLPRACALLAPLRPRLAYLISPQRMEFLHSDLTIQANLRQALDPSQLWSVRLFTDEGEAVNWLMQ</sequence>
<evidence type="ECO:0000313" key="1">
    <source>
        <dbReference type="EMBL" id="SHJ67463.1"/>
    </source>
</evidence>
<organism evidence="1 2">
    <name type="scientific">Hymenobacter daecheongensis DSM 21074</name>
    <dbReference type="NCBI Taxonomy" id="1121955"/>
    <lineage>
        <taxon>Bacteria</taxon>
        <taxon>Pseudomonadati</taxon>
        <taxon>Bacteroidota</taxon>
        <taxon>Cytophagia</taxon>
        <taxon>Cytophagales</taxon>
        <taxon>Hymenobacteraceae</taxon>
        <taxon>Hymenobacter</taxon>
    </lineage>
</organism>
<dbReference type="RefSeq" id="WP_073111893.1">
    <property type="nucleotide sequence ID" value="NZ_FQYN01000009.1"/>
</dbReference>
<accession>A0A1M6L8G5</accession>
<dbReference type="AlphaFoldDB" id="A0A1M6L8G5"/>
<evidence type="ECO:0000313" key="2">
    <source>
        <dbReference type="Proteomes" id="UP000184418"/>
    </source>
</evidence>